<keyword evidence="2" id="KW-0540">Nuclease</keyword>
<name>A0ABX6KUD3_CHRGL</name>
<evidence type="ECO:0000259" key="1">
    <source>
        <dbReference type="SMART" id="SM00507"/>
    </source>
</evidence>
<feature type="domain" description="HNH nuclease" evidence="1">
    <location>
        <begin position="102"/>
        <end position="153"/>
    </location>
</feature>
<dbReference type="PANTHER" id="PTHR33877:SF2">
    <property type="entry name" value="OS07G0170200 PROTEIN"/>
    <property type="match status" value="1"/>
</dbReference>
<dbReference type="GO" id="GO:0004519">
    <property type="term" value="F:endonuclease activity"/>
    <property type="evidence" value="ECO:0007669"/>
    <property type="project" value="UniProtKB-KW"/>
</dbReference>
<dbReference type="InterPro" id="IPR003615">
    <property type="entry name" value="HNH_nuc"/>
</dbReference>
<dbReference type="RefSeq" id="WP_168239219.1">
    <property type="nucleotide sequence ID" value="NZ_CP050995.1"/>
</dbReference>
<sequence length="170" mass="19812">MPNRILRDWTDIENVNNLSAEAEVLLVRILMKLDVKGKLISNPRVIRAYCFPLKKIPENKITKWIQELTDNDLIHYNSDGKTISINRTNIFRQRLCSSKWRIIVKQVFERDNYTCSYCGQYGGKLECDHIIPFSKGGTDELENLTTACKSCNQTKKDMYLEDFLKLKSTK</sequence>
<dbReference type="SMART" id="SM00507">
    <property type="entry name" value="HNHc"/>
    <property type="match status" value="1"/>
</dbReference>
<protein>
    <submittedName>
        <fullName evidence="2">HNH endonuclease</fullName>
    </submittedName>
</protein>
<dbReference type="InterPro" id="IPR052892">
    <property type="entry name" value="NA-targeting_endonuclease"/>
</dbReference>
<keyword evidence="3" id="KW-1185">Reference proteome</keyword>
<keyword evidence="2" id="KW-0378">Hydrolase</keyword>
<dbReference type="PANTHER" id="PTHR33877">
    <property type="entry name" value="SLL1193 PROTEIN"/>
    <property type="match status" value="1"/>
</dbReference>
<evidence type="ECO:0000313" key="2">
    <source>
        <dbReference type="EMBL" id="QIY92211.1"/>
    </source>
</evidence>
<proteinExistence type="predicted"/>
<evidence type="ECO:0000313" key="3">
    <source>
        <dbReference type="Proteomes" id="UP000501570"/>
    </source>
</evidence>
<dbReference type="Pfam" id="PF01844">
    <property type="entry name" value="HNH"/>
    <property type="match status" value="1"/>
</dbReference>
<dbReference type="Gene3D" id="1.10.30.50">
    <property type="match status" value="1"/>
</dbReference>
<dbReference type="Proteomes" id="UP000501570">
    <property type="component" value="Chromosome"/>
</dbReference>
<gene>
    <name evidence="2" type="ORF">FOB44_16765</name>
</gene>
<dbReference type="CDD" id="cd00085">
    <property type="entry name" value="HNHc"/>
    <property type="match status" value="1"/>
</dbReference>
<reference evidence="2 3" key="1">
    <citation type="submission" date="2019-09" db="EMBL/GenBank/DDBJ databases">
        <title>FDA dAtabase for Regulatory Grade micrObial Sequences (FDA-ARGOS): Supporting development and validation of Infectious Disease Dx tests.</title>
        <authorList>
            <person name="Sciortino C."/>
            <person name="Tallon L."/>
            <person name="Sadzewicz L."/>
            <person name="Vavikolanu K."/>
            <person name="Mehta A."/>
            <person name="Aluvathingal J."/>
            <person name="Nadendla S."/>
            <person name="Nandy P."/>
            <person name="Geyer C."/>
            <person name="Yan Y."/>
            <person name="Sichtig H."/>
        </authorList>
    </citation>
    <scope>NUCLEOTIDE SEQUENCE [LARGE SCALE GENOMIC DNA]</scope>
    <source>
        <strain evidence="2 3">FDAARGOS_636</strain>
    </source>
</reference>
<accession>A0ABX6KUD3</accession>
<dbReference type="EMBL" id="CP050995">
    <property type="protein sequence ID" value="QIY92211.1"/>
    <property type="molecule type" value="Genomic_DNA"/>
</dbReference>
<keyword evidence="2" id="KW-0255">Endonuclease</keyword>
<dbReference type="InterPro" id="IPR002711">
    <property type="entry name" value="HNH"/>
</dbReference>
<organism evidence="2 3">
    <name type="scientific">Chryseobacterium gallinarum</name>
    <dbReference type="NCBI Taxonomy" id="1324352"/>
    <lineage>
        <taxon>Bacteria</taxon>
        <taxon>Pseudomonadati</taxon>
        <taxon>Bacteroidota</taxon>
        <taxon>Flavobacteriia</taxon>
        <taxon>Flavobacteriales</taxon>
        <taxon>Weeksellaceae</taxon>
        <taxon>Chryseobacterium group</taxon>
        <taxon>Chryseobacterium</taxon>
    </lineage>
</organism>